<organism evidence="1 2">
    <name type="scientific">Taxus chinensis</name>
    <name type="common">Chinese yew</name>
    <name type="synonym">Taxus wallichiana var. chinensis</name>
    <dbReference type="NCBI Taxonomy" id="29808"/>
    <lineage>
        <taxon>Eukaryota</taxon>
        <taxon>Viridiplantae</taxon>
        <taxon>Streptophyta</taxon>
        <taxon>Embryophyta</taxon>
        <taxon>Tracheophyta</taxon>
        <taxon>Spermatophyta</taxon>
        <taxon>Pinopsida</taxon>
        <taxon>Pinidae</taxon>
        <taxon>Conifers II</taxon>
        <taxon>Cupressales</taxon>
        <taxon>Taxaceae</taxon>
        <taxon>Taxus</taxon>
    </lineage>
</organism>
<gene>
    <name evidence="1" type="ORF">KI387_027384</name>
</gene>
<evidence type="ECO:0000313" key="2">
    <source>
        <dbReference type="Proteomes" id="UP000824469"/>
    </source>
</evidence>
<feature type="non-terminal residue" evidence="1">
    <location>
        <position position="68"/>
    </location>
</feature>
<dbReference type="Proteomes" id="UP000824469">
    <property type="component" value="Unassembled WGS sequence"/>
</dbReference>
<proteinExistence type="predicted"/>
<keyword evidence="2" id="KW-1185">Reference proteome</keyword>
<evidence type="ECO:0008006" key="3">
    <source>
        <dbReference type="Google" id="ProtNLM"/>
    </source>
</evidence>
<dbReference type="EMBL" id="JAHRHJ020000006">
    <property type="protein sequence ID" value="KAH9312349.1"/>
    <property type="molecule type" value="Genomic_DNA"/>
</dbReference>
<evidence type="ECO:0000313" key="1">
    <source>
        <dbReference type="EMBL" id="KAH9312349.1"/>
    </source>
</evidence>
<sequence>SDRLEDGSSGPSLDDHPILREFADVFPRELLRLPPPHEIDFHIDLVPGAEPISQAPYQMTTPEALRAQ</sequence>
<comment type="caution">
    <text evidence="1">The sequence shown here is derived from an EMBL/GenBank/DDBJ whole genome shotgun (WGS) entry which is preliminary data.</text>
</comment>
<feature type="non-terminal residue" evidence="1">
    <location>
        <position position="1"/>
    </location>
</feature>
<protein>
    <recommendedName>
        <fullName evidence="3">Reverse transcriptase domain-containing protein</fullName>
    </recommendedName>
</protein>
<name>A0AA38L1V2_TAXCH</name>
<reference evidence="1 2" key="1">
    <citation type="journal article" date="2021" name="Nat. Plants">
        <title>The Taxus genome provides insights into paclitaxel biosynthesis.</title>
        <authorList>
            <person name="Xiong X."/>
            <person name="Gou J."/>
            <person name="Liao Q."/>
            <person name="Li Y."/>
            <person name="Zhou Q."/>
            <person name="Bi G."/>
            <person name="Li C."/>
            <person name="Du R."/>
            <person name="Wang X."/>
            <person name="Sun T."/>
            <person name="Guo L."/>
            <person name="Liang H."/>
            <person name="Lu P."/>
            <person name="Wu Y."/>
            <person name="Zhang Z."/>
            <person name="Ro D.K."/>
            <person name="Shang Y."/>
            <person name="Huang S."/>
            <person name="Yan J."/>
        </authorList>
    </citation>
    <scope>NUCLEOTIDE SEQUENCE [LARGE SCALE GENOMIC DNA]</scope>
    <source>
        <strain evidence="1">Ta-2019</strain>
    </source>
</reference>
<accession>A0AA38L1V2</accession>
<dbReference type="AlphaFoldDB" id="A0AA38L1V2"/>